<sequence length="50" mass="5647">MKLLNYIHTILLIVGFSLLSYGLFRISPEIGLTVTGVLLILFAFYLDRTS</sequence>
<keyword evidence="1" id="KW-0472">Membrane</keyword>
<gene>
    <name evidence="2" type="ORF">SAMEA4504048_01052</name>
</gene>
<keyword evidence="1" id="KW-0812">Transmembrane</keyword>
<feature type="transmembrane region" description="Helical" evidence="1">
    <location>
        <begin position="30"/>
        <end position="46"/>
    </location>
</feature>
<proteinExistence type="predicted"/>
<dbReference type="Proteomes" id="UP000215144">
    <property type="component" value="Chromosome 1"/>
</dbReference>
<reference evidence="2 3" key="1">
    <citation type="submission" date="2017-06" db="EMBL/GenBank/DDBJ databases">
        <authorList>
            <consortium name="Pathogen Informatics"/>
        </authorList>
    </citation>
    <scope>NUCLEOTIDE SEQUENCE [LARGE SCALE GENOMIC DNA]</scope>
    <source>
        <strain evidence="2 3">NCTC11291</strain>
    </source>
</reference>
<name>A0A239WZN6_STRAI</name>
<protein>
    <submittedName>
        <fullName evidence="2">Uncharacterized protein</fullName>
    </submittedName>
</protein>
<evidence type="ECO:0000256" key="1">
    <source>
        <dbReference type="SAM" id="Phobius"/>
    </source>
</evidence>
<keyword evidence="1" id="KW-1133">Transmembrane helix</keyword>
<accession>A0A239WZN6</accession>
<evidence type="ECO:0000313" key="3">
    <source>
        <dbReference type="Proteomes" id="UP000215144"/>
    </source>
</evidence>
<evidence type="ECO:0000313" key="2">
    <source>
        <dbReference type="EMBL" id="SNV39877.1"/>
    </source>
</evidence>
<dbReference type="AlphaFoldDB" id="A0A239WZN6"/>
<organism evidence="2 3">
    <name type="scientific">Streptococcus acidominimus</name>
    <dbReference type="NCBI Taxonomy" id="1326"/>
    <lineage>
        <taxon>Bacteria</taxon>
        <taxon>Bacillati</taxon>
        <taxon>Bacillota</taxon>
        <taxon>Bacilli</taxon>
        <taxon>Lactobacillales</taxon>
        <taxon>Streptococcaceae</taxon>
        <taxon>Streptococcus</taxon>
    </lineage>
</organism>
<feature type="transmembrane region" description="Helical" evidence="1">
    <location>
        <begin position="7"/>
        <end position="24"/>
    </location>
</feature>
<dbReference type="EMBL" id="LT906454">
    <property type="protein sequence ID" value="SNV39877.1"/>
    <property type="molecule type" value="Genomic_DNA"/>
</dbReference>
<dbReference type="KEGG" id="saco:SAME_01052"/>